<evidence type="ECO:0000313" key="1">
    <source>
        <dbReference type="EMBL" id="KAA0935693.1"/>
    </source>
</evidence>
<dbReference type="EMBL" id="VDFC01000040">
    <property type="protein sequence ID" value="KAA0935693.1"/>
    <property type="molecule type" value="Genomic_DNA"/>
</dbReference>
<keyword evidence="2" id="KW-1185">Reference proteome</keyword>
<name>A0A5B0B0G2_9ACTN</name>
<dbReference type="RefSeq" id="WP_149512076.1">
    <property type="nucleotide sequence ID" value="NZ_VDFC01000040.1"/>
</dbReference>
<sequence length="94" mass="9806">MSAGSRDGAEALRLLPWTGASGGPAYVVADPGRPGPVSRLADVIEETHLEMAAVLLGHARELTAEASPVELRHLVTELTQALADTLRIAAGARR</sequence>
<evidence type="ECO:0000313" key="2">
    <source>
        <dbReference type="Proteomes" id="UP000324965"/>
    </source>
</evidence>
<proteinExistence type="predicted"/>
<dbReference type="AlphaFoldDB" id="A0A5B0B0G2"/>
<comment type="caution">
    <text evidence="1">The sequence shown here is derived from an EMBL/GenBank/DDBJ whole genome shotgun (WGS) entry which is preliminary data.</text>
</comment>
<protein>
    <submittedName>
        <fullName evidence="1">Uncharacterized protein</fullName>
    </submittedName>
</protein>
<reference evidence="1 2" key="1">
    <citation type="submission" date="2019-05" db="EMBL/GenBank/DDBJ databases">
        <authorList>
            <person name="Hariharan J."/>
            <person name="Choudoir M.J."/>
            <person name="Diebold P."/>
            <person name="Panke-Buisse K."/>
            <person name="Buckley D.H."/>
        </authorList>
    </citation>
    <scope>NUCLEOTIDE SEQUENCE [LARGE SCALE GENOMIC DNA]</scope>
    <source>
        <strain evidence="1 2">SUN51</strain>
    </source>
</reference>
<dbReference type="OrthoDB" id="4243045at2"/>
<organism evidence="1 2">
    <name type="scientific">Streptomyces apricus</name>
    <dbReference type="NCBI Taxonomy" id="1828112"/>
    <lineage>
        <taxon>Bacteria</taxon>
        <taxon>Bacillati</taxon>
        <taxon>Actinomycetota</taxon>
        <taxon>Actinomycetes</taxon>
        <taxon>Kitasatosporales</taxon>
        <taxon>Streptomycetaceae</taxon>
        <taxon>Streptomyces</taxon>
    </lineage>
</organism>
<accession>A0A5B0B0G2</accession>
<dbReference type="Proteomes" id="UP000324965">
    <property type="component" value="Unassembled WGS sequence"/>
</dbReference>
<gene>
    <name evidence="1" type="ORF">FGF04_16790</name>
</gene>